<protein>
    <recommendedName>
        <fullName evidence="6">40S ribosomal protein S8</fullName>
    </recommendedName>
</protein>
<accession>A0AAD1XUS6</accession>
<evidence type="ECO:0000313" key="4">
    <source>
        <dbReference type="EMBL" id="CAI2378595.1"/>
    </source>
</evidence>
<keyword evidence="3" id="KW-0687">Ribonucleoprotein</keyword>
<dbReference type="GO" id="GO:1990904">
    <property type="term" value="C:ribonucleoprotein complex"/>
    <property type="evidence" value="ECO:0007669"/>
    <property type="project" value="UniProtKB-KW"/>
</dbReference>
<evidence type="ECO:0000256" key="3">
    <source>
        <dbReference type="ARBA" id="ARBA00023274"/>
    </source>
</evidence>
<comment type="caution">
    <text evidence="4">The sequence shown here is derived from an EMBL/GenBank/DDBJ whole genome shotgun (WGS) entry which is preliminary data.</text>
</comment>
<comment type="similarity">
    <text evidence="1">Belongs to the eukaryotic ribosomal protein eS8 family.</text>
</comment>
<dbReference type="GO" id="GO:0005840">
    <property type="term" value="C:ribosome"/>
    <property type="evidence" value="ECO:0007669"/>
    <property type="project" value="UniProtKB-KW"/>
</dbReference>
<dbReference type="InterPro" id="IPR001047">
    <property type="entry name" value="Ribosomal_eS8"/>
</dbReference>
<dbReference type="AlphaFoldDB" id="A0AAD1XUS6"/>
<dbReference type="Gene3D" id="3.10.290.70">
    <property type="match status" value="1"/>
</dbReference>
<dbReference type="InterPro" id="IPR022309">
    <property type="entry name" value="Ribosomal_Se8/biogenesis_NSA2"/>
</dbReference>
<evidence type="ECO:0008006" key="6">
    <source>
        <dbReference type="Google" id="ProtNLM"/>
    </source>
</evidence>
<dbReference type="GO" id="GO:0006412">
    <property type="term" value="P:translation"/>
    <property type="evidence" value="ECO:0007669"/>
    <property type="project" value="InterPro"/>
</dbReference>
<evidence type="ECO:0000313" key="5">
    <source>
        <dbReference type="Proteomes" id="UP001295684"/>
    </source>
</evidence>
<reference evidence="4" key="1">
    <citation type="submission" date="2023-07" db="EMBL/GenBank/DDBJ databases">
        <authorList>
            <consortium name="AG Swart"/>
            <person name="Singh M."/>
            <person name="Singh A."/>
            <person name="Seah K."/>
            <person name="Emmerich C."/>
        </authorList>
    </citation>
    <scope>NUCLEOTIDE SEQUENCE</scope>
    <source>
        <strain evidence="4">DP1</strain>
    </source>
</reference>
<dbReference type="Proteomes" id="UP001295684">
    <property type="component" value="Unassembled WGS sequence"/>
</dbReference>
<dbReference type="Pfam" id="PF01201">
    <property type="entry name" value="Ribosomal_S8e"/>
    <property type="match status" value="1"/>
</dbReference>
<name>A0AAD1XUS6_EUPCR</name>
<keyword evidence="5" id="KW-1185">Reference proteome</keyword>
<gene>
    <name evidence="4" type="ORF">ECRASSUSDP1_LOCUS19992</name>
</gene>
<keyword evidence="2" id="KW-0689">Ribosomal protein</keyword>
<dbReference type="PANTHER" id="PTHR10394">
    <property type="entry name" value="40S RIBOSOMAL PROTEIN S8"/>
    <property type="match status" value="1"/>
</dbReference>
<evidence type="ECO:0000256" key="1">
    <source>
        <dbReference type="ARBA" id="ARBA00005257"/>
    </source>
</evidence>
<proteinExistence type="inferred from homology"/>
<sequence length="197" mass="22999">MQIHKKKRKFEMGRQPAITKLGKKKTLLNYPWQSESVSFKTKNYNTVYNATNNELTRTKTLVKNAIVQIDSTLFRNWYFQHYGIDLSGKAATIKRSGHAKDKLKATPRISSRPSKKKELLTRKSQICLLKVKCLLQSPHDHDSLEELLDTFCKEKNFNSTLSRWKRKIIATIFPKDYAHNYSCLYASSDSKYIKEFV</sequence>
<dbReference type="EMBL" id="CAMPGE010020339">
    <property type="protein sequence ID" value="CAI2378595.1"/>
    <property type="molecule type" value="Genomic_DNA"/>
</dbReference>
<evidence type="ECO:0000256" key="2">
    <source>
        <dbReference type="ARBA" id="ARBA00022980"/>
    </source>
</evidence>
<dbReference type="GO" id="GO:0003735">
    <property type="term" value="F:structural constituent of ribosome"/>
    <property type="evidence" value="ECO:0007669"/>
    <property type="project" value="InterPro"/>
</dbReference>
<organism evidence="4 5">
    <name type="scientific">Euplotes crassus</name>
    <dbReference type="NCBI Taxonomy" id="5936"/>
    <lineage>
        <taxon>Eukaryota</taxon>
        <taxon>Sar</taxon>
        <taxon>Alveolata</taxon>
        <taxon>Ciliophora</taxon>
        <taxon>Intramacronucleata</taxon>
        <taxon>Spirotrichea</taxon>
        <taxon>Hypotrichia</taxon>
        <taxon>Euplotida</taxon>
        <taxon>Euplotidae</taxon>
        <taxon>Moneuplotes</taxon>
    </lineage>
</organism>